<feature type="transmembrane region" description="Helical" evidence="1">
    <location>
        <begin position="20"/>
        <end position="37"/>
    </location>
</feature>
<dbReference type="Proteomes" id="UP001208570">
    <property type="component" value="Unassembled WGS sequence"/>
</dbReference>
<dbReference type="PANTHER" id="PTHR10974:SF1">
    <property type="entry name" value="FI08016P-RELATED"/>
    <property type="match status" value="1"/>
</dbReference>
<evidence type="ECO:0000313" key="3">
    <source>
        <dbReference type="Proteomes" id="UP001208570"/>
    </source>
</evidence>
<dbReference type="Pfam" id="PF02995">
    <property type="entry name" value="DUF229"/>
    <property type="match status" value="1"/>
</dbReference>
<dbReference type="InterPro" id="IPR017850">
    <property type="entry name" value="Alkaline_phosphatase_core_sf"/>
</dbReference>
<name>A0AAD9KFW4_9ANNE</name>
<organism evidence="2 3">
    <name type="scientific">Paralvinella palmiformis</name>
    <dbReference type="NCBI Taxonomy" id="53620"/>
    <lineage>
        <taxon>Eukaryota</taxon>
        <taxon>Metazoa</taxon>
        <taxon>Spiralia</taxon>
        <taxon>Lophotrochozoa</taxon>
        <taxon>Annelida</taxon>
        <taxon>Polychaeta</taxon>
        <taxon>Sedentaria</taxon>
        <taxon>Canalipalpata</taxon>
        <taxon>Terebellida</taxon>
        <taxon>Terebelliformia</taxon>
        <taxon>Alvinellidae</taxon>
        <taxon>Paralvinella</taxon>
    </lineage>
</organism>
<dbReference type="PANTHER" id="PTHR10974">
    <property type="entry name" value="FI08016P-RELATED"/>
    <property type="match status" value="1"/>
</dbReference>
<comment type="caution">
    <text evidence="2">The sequence shown here is derived from an EMBL/GenBank/DDBJ whole genome shotgun (WGS) entry which is preliminary data.</text>
</comment>
<dbReference type="Gene3D" id="3.40.720.10">
    <property type="entry name" value="Alkaline Phosphatase, subunit A"/>
    <property type="match status" value="1"/>
</dbReference>
<keyword evidence="3" id="KW-1185">Reference proteome</keyword>
<evidence type="ECO:0000256" key="1">
    <source>
        <dbReference type="SAM" id="Phobius"/>
    </source>
</evidence>
<accession>A0AAD9KFW4</accession>
<dbReference type="AlphaFoldDB" id="A0AAD9KFW4"/>
<keyword evidence="1" id="KW-0812">Transmembrane</keyword>
<keyword evidence="1" id="KW-0472">Membrane</keyword>
<protein>
    <submittedName>
        <fullName evidence="2">Uncharacterized protein</fullName>
    </submittedName>
</protein>
<sequence length="557" mass="63818">MMTLFCPGGTQYHRPVQLLSYKLILLLSVALAVWFLIRLNQDQRHRIDSTANGPIPDPFGYGEPATRFIVDTPGCTIPDIDPFDPSLRKIVFPGKPLICTTKPSLTYTIEGSLYINKTALRLHYDDVLDRCQYEGIVRPAEAKSDNVYKYLPPVEFKDDVLNVSSEFLRVACFGKRGHMLYANFHAMVAPKQRTELLRNEQFEAFRARADVQDPFDFLIVGVDSVSRLNFVRQMPRTRRFLIERLEAVELKGYNKVADNTFVNLAPMFAGQYADELPWDAANPDATFDDCPFIWKRAATHGYRTLFAEDAPTIAIFNYEKAGFQRPPTDYYLRPFSLAVEDHGSVWNAKHNCIGPKPETEVVLDYVSDFVRLFAGKPRFAFAFLTRLTHDGINKAGAADPLYLDFFRKLDDAGHLENAVVLFYSDHGMRFGAIRETYIGQLEERLPFTMIGLPVAFRRKYPEYMSALRRNERRLTTPFDIYTTLSSLLEFTGDELPPNELTQRGMNLLVDIPIERTCLTATIHSHWCTCHRQEAVDVNSDVIRLAALRNRRSHQRLD</sequence>
<gene>
    <name evidence="2" type="ORF">LSH36_2g08008</name>
</gene>
<proteinExistence type="predicted"/>
<dbReference type="EMBL" id="JAODUP010000002">
    <property type="protein sequence ID" value="KAK2170547.1"/>
    <property type="molecule type" value="Genomic_DNA"/>
</dbReference>
<dbReference type="GO" id="GO:0005615">
    <property type="term" value="C:extracellular space"/>
    <property type="evidence" value="ECO:0007669"/>
    <property type="project" value="TreeGrafter"/>
</dbReference>
<evidence type="ECO:0000313" key="2">
    <source>
        <dbReference type="EMBL" id="KAK2170547.1"/>
    </source>
</evidence>
<dbReference type="CDD" id="cd16021">
    <property type="entry name" value="ALP_like"/>
    <property type="match status" value="1"/>
</dbReference>
<dbReference type="InterPro" id="IPR004245">
    <property type="entry name" value="DUF229"/>
</dbReference>
<dbReference type="FunFam" id="3.40.720.10:FF:000017">
    <property type="entry name" value="Predicted protein"/>
    <property type="match status" value="1"/>
</dbReference>
<dbReference type="SUPFAM" id="SSF53649">
    <property type="entry name" value="Alkaline phosphatase-like"/>
    <property type="match status" value="1"/>
</dbReference>
<keyword evidence="1" id="KW-1133">Transmembrane helix</keyword>
<reference evidence="2" key="1">
    <citation type="journal article" date="2023" name="Mol. Biol. Evol.">
        <title>Third-Generation Sequencing Reveals the Adaptive Role of the Epigenome in Three Deep-Sea Polychaetes.</title>
        <authorList>
            <person name="Perez M."/>
            <person name="Aroh O."/>
            <person name="Sun Y."/>
            <person name="Lan Y."/>
            <person name="Juniper S.K."/>
            <person name="Young C.R."/>
            <person name="Angers B."/>
            <person name="Qian P.Y."/>
        </authorList>
    </citation>
    <scope>NUCLEOTIDE SEQUENCE</scope>
    <source>
        <strain evidence="2">P08H-3</strain>
    </source>
</reference>